<reference evidence="5 6" key="1">
    <citation type="submission" date="2019-04" db="EMBL/GenBank/DDBJ databases">
        <authorList>
            <person name="Jiang L."/>
        </authorList>
    </citation>
    <scope>NUCLEOTIDE SEQUENCE [LARGE SCALE GENOMIC DNA]</scope>
    <source>
        <strain evidence="5 6">YIM 131853</strain>
    </source>
</reference>
<dbReference type="InterPro" id="IPR029057">
    <property type="entry name" value="PRTase-like"/>
</dbReference>
<dbReference type="PANTHER" id="PTHR47505:SF1">
    <property type="entry name" value="DNA UTILIZATION PROTEIN YHGH"/>
    <property type="match status" value="1"/>
</dbReference>
<accession>A0A4S4FNX5</accession>
<dbReference type="Proteomes" id="UP000309133">
    <property type="component" value="Unassembled WGS sequence"/>
</dbReference>
<keyword evidence="6" id="KW-1185">Reference proteome</keyword>
<dbReference type="InterPro" id="IPR051910">
    <property type="entry name" value="ComF/GntX_DNA_util-trans"/>
</dbReference>
<dbReference type="RefSeq" id="WP_136427068.1">
    <property type="nucleotide sequence ID" value="NZ_SSSM01000003.1"/>
</dbReference>
<evidence type="ECO:0000313" key="5">
    <source>
        <dbReference type="EMBL" id="THG31948.1"/>
    </source>
</evidence>
<dbReference type="CDD" id="cd06223">
    <property type="entry name" value="PRTases_typeI"/>
    <property type="match status" value="1"/>
</dbReference>
<dbReference type="PANTHER" id="PTHR47505">
    <property type="entry name" value="DNA UTILIZATION PROTEIN YHGH"/>
    <property type="match status" value="1"/>
</dbReference>
<sequence>MRPPDTAAAWRIALGALLDAVALVLPVDCSGCGAPDRAVCTVCAAALVQPLLHRRIGTIDVVSAAAYDGVVAAIVVAFKDSGRTDAAHAIGGALRWAVSGALAIAADCEWPIELTPMPSSRAAIRRRGYRPVQLALHAARLPSSPTLRVVRSVRDQASLSAEERHRNLVGSMAARADLSGRAFILVDDVLTTGASITEASRAIRAAGGCVLGAATVASTALHRAPVGRPNRGVLRDPQVLPSDSGETPD</sequence>
<name>A0A4S4FNX5_9MICO</name>
<feature type="region of interest" description="Disordered" evidence="2">
    <location>
        <begin position="226"/>
        <end position="249"/>
    </location>
</feature>
<evidence type="ECO:0000313" key="4">
    <source>
        <dbReference type="EMBL" id="THG30711.1"/>
    </source>
</evidence>
<dbReference type="EMBL" id="SSSM01000003">
    <property type="protein sequence ID" value="THG31948.1"/>
    <property type="molecule type" value="Genomic_DNA"/>
</dbReference>
<comment type="caution">
    <text evidence="5">The sequence shown here is derived from an EMBL/GenBank/DDBJ whole genome shotgun (WGS) entry which is preliminary data.</text>
</comment>
<feature type="domain" description="Phosphoribosyltransferase" evidence="3">
    <location>
        <begin position="146"/>
        <end position="218"/>
    </location>
</feature>
<dbReference type="EMBL" id="SSSM01000004">
    <property type="protein sequence ID" value="THG30711.1"/>
    <property type="molecule type" value="Genomic_DNA"/>
</dbReference>
<gene>
    <name evidence="5" type="ORF">E6C64_07855</name>
    <name evidence="4" type="ORF">E6C64_08710</name>
</gene>
<evidence type="ECO:0000313" key="6">
    <source>
        <dbReference type="Proteomes" id="UP000309133"/>
    </source>
</evidence>
<dbReference type="InterPro" id="IPR000836">
    <property type="entry name" value="PRTase_dom"/>
</dbReference>
<dbReference type="Pfam" id="PF00156">
    <property type="entry name" value="Pribosyltran"/>
    <property type="match status" value="1"/>
</dbReference>
<dbReference type="OrthoDB" id="5242900at2"/>
<comment type="similarity">
    <text evidence="1">Belongs to the ComF/GntX family.</text>
</comment>
<proteinExistence type="inferred from homology"/>
<dbReference type="Gene3D" id="3.40.50.2020">
    <property type="match status" value="1"/>
</dbReference>
<evidence type="ECO:0000259" key="3">
    <source>
        <dbReference type="Pfam" id="PF00156"/>
    </source>
</evidence>
<protein>
    <submittedName>
        <fullName evidence="5">ComF family protein</fullName>
    </submittedName>
</protein>
<dbReference type="SUPFAM" id="SSF53271">
    <property type="entry name" value="PRTase-like"/>
    <property type="match status" value="1"/>
</dbReference>
<dbReference type="AlphaFoldDB" id="A0A4S4FNX5"/>
<evidence type="ECO:0000256" key="1">
    <source>
        <dbReference type="ARBA" id="ARBA00008007"/>
    </source>
</evidence>
<evidence type="ECO:0000256" key="2">
    <source>
        <dbReference type="SAM" id="MobiDB-lite"/>
    </source>
</evidence>
<organism evidence="5 6">
    <name type="scientific">Naasia lichenicola</name>
    <dbReference type="NCBI Taxonomy" id="2565933"/>
    <lineage>
        <taxon>Bacteria</taxon>
        <taxon>Bacillati</taxon>
        <taxon>Actinomycetota</taxon>
        <taxon>Actinomycetes</taxon>
        <taxon>Micrococcales</taxon>
        <taxon>Microbacteriaceae</taxon>
        <taxon>Naasia</taxon>
    </lineage>
</organism>